<evidence type="ECO:0000313" key="1">
    <source>
        <dbReference type="EMBL" id="CAI3977231.1"/>
    </source>
</evidence>
<dbReference type="EMBL" id="CAMXCT010000328">
    <property type="protein sequence ID" value="CAI3977231.1"/>
    <property type="molecule type" value="Genomic_DNA"/>
</dbReference>
<protein>
    <submittedName>
        <fullName evidence="1">Uncharacterized protein</fullName>
    </submittedName>
</protein>
<reference evidence="2" key="2">
    <citation type="submission" date="2024-04" db="EMBL/GenBank/DDBJ databases">
        <authorList>
            <person name="Chen Y."/>
            <person name="Shah S."/>
            <person name="Dougan E. K."/>
            <person name="Thang M."/>
            <person name="Chan C."/>
        </authorList>
    </citation>
    <scope>NUCLEOTIDE SEQUENCE [LARGE SCALE GENOMIC DNA]</scope>
</reference>
<gene>
    <name evidence="1" type="ORF">C1SCF055_LOCUS5386</name>
</gene>
<keyword evidence="3" id="KW-1185">Reference proteome</keyword>
<dbReference type="EMBL" id="CAMXCT020000328">
    <property type="protein sequence ID" value="CAL1130606.1"/>
    <property type="molecule type" value="Genomic_DNA"/>
</dbReference>
<name>A0A9P1BSK6_9DINO</name>
<dbReference type="AlphaFoldDB" id="A0A9P1BSK6"/>
<reference evidence="1" key="1">
    <citation type="submission" date="2022-10" db="EMBL/GenBank/DDBJ databases">
        <authorList>
            <person name="Chen Y."/>
            <person name="Dougan E. K."/>
            <person name="Chan C."/>
            <person name="Rhodes N."/>
            <person name="Thang M."/>
        </authorList>
    </citation>
    <scope>NUCLEOTIDE SEQUENCE</scope>
</reference>
<comment type="caution">
    <text evidence="1">The sequence shown here is derived from an EMBL/GenBank/DDBJ whole genome shotgun (WGS) entry which is preliminary data.</text>
</comment>
<evidence type="ECO:0000313" key="2">
    <source>
        <dbReference type="EMBL" id="CAL1130606.1"/>
    </source>
</evidence>
<evidence type="ECO:0000313" key="3">
    <source>
        <dbReference type="Proteomes" id="UP001152797"/>
    </source>
</evidence>
<accession>A0A9P1BSK6</accession>
<proteinExistence type="predicted"/>
<dbReference type="EMBL" id="CAMXCT030000328">
    <property type="protein sequence ID" value="CAL4764543.1"/>
    <property type="molecule type" value="Genomic_DNA"/>
</dbReference>
<sequence>MLGNLDSNSRITFWKHLATCKPWKCHPALHRNDVSYDKLVGFTIHADGAQMYSDDEFFVYSISSVFSSEGCTKDILLVKIPLAIIPERQMRSKDVRAAVNKVVADVTAWSLKICTSGVGPQRGFYNEAFPEKSYRHGLSGKILAGGWKGCYVAFKADLKARVQVHALTRNYLCNLICDRCLAATGDKCPESMYYKNFSHTAAWPLTAIDHEMHMQMDTPSPWSVVEGFNFESLSYDWLHNVYLGIGRDLVASGILVLIEHNVFPLGADLDETLGNVHREVRRTCAKNGLYFPCKPQLTKANVGGSDDFAVLGSRFKGATVKTLIWWLAVTSQKVSDQRPTEPILALLATCCFWMQRSIHIQDRSGLTFSRITMLVKLGSLSSSTSGRMWIWLPATFPTTACCSRFAIRPIT</sequence>
<organism evidence="1">
    <name type="scientific">Cladocopium goreaui</name>
    <dbReference type="NCBI Taxonomy" id="2562237"/>
    <lineage>
        <taxon>Eukaryota</taxon>
        <taxon>Sar</taxon>
        <taxon>Alveolata</taxon>
        <taxon>Dinophyceae</taxon>
        <taxon>Suessiales</taxon>
        <taxon>Symbiodiniaceae</taxon>
        <taxon>Cladocopium</taxon>
    </lineage>
</organism>
<dbReference type="Proteomes" id="UP001152797">
    <property type="component" value="Unassembled WGS sequence"/>
</dbReference>